<dbReference type="EMBL" id="BTSY01000006">
    <property type="protein sequence ID" value="GMT31708.1"/>
    <property type="molecule type" value="Genomic_DNA"/>
</dbReference>
<proteinExistence type="predicted"/>
<name>A0AAV5WN60_9BILA</name>
<evidence type="ECO:0000313" key="7">
    <source>
        <dbReference type="EMBL" id="GMT31708.1"/>
    </source>
</evidence>
<evidence type="ECO:0000313" key="8">
    <source>
        <dbReference type="Proteomes" id="UP001432322"/>
    </source>
</evidence>
<accession>A0AAV5WN60</accession>
<comment type="caution">
    <text evidence="7">The sequence shown here is derived from an EMBL/GenBank/DDBJ whole genome shotgun (WGS) entry which is preliminary data.</text>
</comment>
<keyword evidence="4" id="KW-0862">Zinc</keyword>
<evidence type="ECO:0000256" key="3">
    <source>
        <dbReference type="ARBA" id="ARBA00022771"/>
    </source>
</evidence>
<dbReference type="PANTHER" id="PTHR24379">
    <property type="entry name" value="KRAB AND ZINC FINGER DOMAIN-CONTAINING"/>
    <property type="match status" value="1"/>
</dbReference>
<feature type="compositionally biased region" description="Acidic residues" evidence="5">
    <location>
        <begin position="412"/>
        <end position="424"/>
    </location>
</feature>
<sequence length="432" mass="48899">SPPQVDSSDDPYMVAMHSRLQEANELYAEEHTEVGQIIMYMAELLNTFVNDGTPENRARFAQELAKARAASSSEITSGGLKYLLQFSIMLEDGLECLGSRIRLLQKKLGAVREHDYVVSSMASGRGPMISTKGRTRYGPPAKIQLVTCDLCPKSVPRLRFANHLRTAHPAEFEEIAKHRCHFCNRARFIKEAALNAHFEICTDRIEQQRELRRFPKGDAFPCQLCHACCKTLKELSEHTQKEHPMCQILTCSSCGVHARSQDEMSTHWKDAGIKDRRSRCVRDAHATLLSKQKLIAQVLTALKQTKAVRDFSYVECLKQKVMCYKCGAVAHSFNQLYFHVHSKHGKTTHAHLTFGCTGCDSKYRCSQALREHLLKCEIEKIEQCRNGGAAYWDGLLLSKSRGVKRVESTPSEVEEEKVDEEEMPDLVQVDHS</sequence>
<evidence type="ECO:0000256" key="4">
    <source>
        <dbReference type="ARBA" id="ARBA00022833"/>
    </source>
</evidence>
<dbReference type="SMART" id="SM00355">
    <property type="entry name" value="ZnF_C2H2"/>
    <property type="match status" value="5"/>
</dbReference>
<protein>
    <recommendedName>
        <fullName evidence="6">C2H2-type domain-containing protein</fullName>
    </recommendedName>
</protein>
<feature type="domain" description="C2H2-type" evidence="6">
    <location>
        <begin position="220"/>
        <end position="243"/>
    </location>
</feature>
<feature type="domain" description="C2H2-type" evidence="6">
    <location>
        <begin position="146"/>
        <end position="168"/>
    </location>
</feature>
<evidence type="ECO:0000256" key="2">
    <source>
        <dbReference type="ARBA" id="ARBA00022737"/>
    </source>
</evidence>
<feature type="non-terminal residue" evidence="7">
    <location>
        <position position="1"/>
    </location>
</feature>
<keyword evidence="2" id="KW-0677">Repeat</keyword>
<keyword evidence="1" id="KW-0479">Metal-binding</keyword>
<keyword evidence="8" id="KW-1185">Reference proteome</keyword>
<dbReference type="InterPro" id="IPR013087">
    <property type="entry name" value="Znf_C2H2_type"/>
</dbReference>
<dbReference type="GO" id="GO:0008270">
    <property type="term" value="F:zinc ion binding"/>
    <property type="evidence" value="ECO:0007669"/>
    <property type="project" value="UniProtKB-KW"/>
</dbReference>
<dbReference type="PANTHER" id="PTHR24379:SF121">
    <property type="entry name" value="C2H2-TYPE DOMAIN-CONTAINING PROTEIN"/>
    <property type="match status" value="1"/>
</dbReference>
<feature type="domain" description="C2H2-type" evidence="6">
    <location>
        <begin position="321"/>
        <end position="344"/>
    </location>
</feature>
<keyword evidence="3" id="KW-0863">Zinc-finger</keyword>
<feature type="domain" description="C2H2-type" evidence="6">
    <location>
        <begin position="178"/>
        <end position="199"/>
    </location>
</feature>
<evidence type="ECO:0000259" key="6">
    <source>
        <dbReference type="SMART" id="SM00355"/>
    </source>
</evidence>
<gene>
    <name evidence="7" type="ORF">PFISCL1PPCAC_23005</name>
</gene>
<feature type="domain" description="C2H2-type" evidence="6">
    <location>
        <begin position="249"/>
        <end position="269"/>
    </location>
</feature>
<dbReference type="AlphaFoldDB" id="A0AAV5WN60"/>
<organism evidence="7 8">
    <name type="scientific">Pristionchus fissidentatus</name>
    <dbReference type="NCBI Taxonomy" id="1538716"/>
    <lineage>
        <taxon>Eukaryota</taxon>
        <taxon>Metazoa</taxon>
        <taxon>Ecdysozoa</taxon>
        <taxon>Nematoda</taxon>
        <taxon>Chromadorea</taxon>
        <taxon>Rhabditida</taxon>
        <taxon>Rhabditina</taxon>
        <taxon>Diplogasteromorpha</taxon>
        <taxon>Diplogasteroidea</taxon>
        <taxon>Neodiplogasteridae</taxon>
        <taxon>Pristionchus</taxon>
    </lineage>
</organism>
<dbReference type="Proteomes" id="UP001432322">
    <property type="component" value="Unassembled WGS sequence"/>
</dbReference>
<evidence type="ECO:0000256" key="1">
    <source>
        <dbReference type="ARBA" id="ARBA00022723"/>
    </source>
</evidence>
<feature type="region of interest" description="Disordered" evidence="5">
    <location>
        <begin position="406"/>
        <end position="432"/>
    </location>
</feature>
<reference evidence="7" key="1">
    <citation type="submission" date="2023-10" db="EMBL/GenBank/DDBJ databases">
        <title>Genome assembly of Pristionchus species.</title>
        <authorList>
            <person name="Yoshida K."/>
            <person name="Sommer R.J."/>
        </authorList>
    </citation>
    <scope>NUCLEOTIDE SEQUENCE</scope>
    <source>
        <strain evidence="7">RS5133</strain>
    </source>
</reference>
<evidence type="ECO:0000256" key="5">
    <source>
        <dbReference type="SAM" id="MobiDB-lite"/>
    </source>
</evidence>